<name>A0ACC1NAF5_9APHY</name>
<comment type="caution">
    <text evidence="1">The sequence shown here is derived from an EMBL/GenBank/DDBJ whole genome shotgun (WGS) entry which is preliminary data.</text>
</comment>
<evidence type="ECO:0000313" key="1">
    <source>
        <dbReference type="EMBL" id="KAJ2976003.1"/>
    </source>
</evidence>
<dbReference type="EMBL" id="JANSHE010004620">
    <property type="protein sequence ID" value="KAJ2976003.1"/>
    <property type="molecule type" value="Genomic_DNA"/>
</dbReference>
<sequence>MLHCLPRLALAPLACCGAGVHPSTKDTLNARKSMLTLETASSNSSSAQLPPEEAPEATNDEGDKDNLVDFWSHEGCKGRKEFRAGKWSMLLTFSRLGDRPRVEDPAVCHVYLVDVDLRPDPNG</sequence>
<accession>A0ACC1NAF5</accession>
<keyword evidence="2" id="KW-1185">Reference proteome</keyword>
<evidence type="ECO:0000313" key="2">
    <source>
        <dbReference type="Proteomes" id="UP001144978"/>
    </source>
</evidence>
<proteinExistence type="predicted"/>
<protein>
    <submittedName>
        <fullName evidence="1">Uncharacterized protein</fullName>
    </submittedName>
</protein>
<gene>
    <name evidence="1" type="ORF">NUW54_g11641</name>
</gene>
<organism evidence="1 2">
    <name type="scientific">Trametes sanguinea</name>
    <dbReference type="NCBI Taxonomy" id="158606"/>
    <lineage>
        <taxon>Eukaryota</taxon>
        <taxon>Fungi</taxon>
        <taxon>Dikarya</taxon>
        <taxon>Basidiomycota</taxon>
        <taxon>Agaricomycotina</taxon>
        <taxon>Agaricomycetes</taxon>
        <taxon>Polyporales</taxon>
        <taxon>Polyporaceae</taxon>
        <taxon>Trametes</taxon>
    </lineage>
</organism>
<reference evidence="1" key="1">
    <citation type="submission" date="2022-08" db="EMBL/GenBank/DDBJ databases">
        <title>Genome Sequence of Pycnoporus sanguineus.</title>
        <authorList>
            <person name="Buettner E."/>
        </authorList>
    </citation>
    <scope>NUCLEOTIDE SEQUENCE</scope>
    <source>
        <strain evidence="1">CG-C14</strain>
    </source>
</reference>
<dbReference type="Proteomes" id="UP001144978">
    <property type="component" value="Unassembled WGS sequence"/>
</dbReference>